<sequence length="196" mass="21787">MTPTCVKLHGVSVTYAVEDTTSYLNFSLSNGALESCQWSQILLFIHDENWMDLCQTCDDGKWRKWSHCLEHAKTRKHQTALRSALEPLESLQVLPGLDTPSSEPSFSNTGFTHGTTSSMLGPPVQTLHDLVELGNTQLEQGTQLQSQSHPSEAEQSAFQPHSPLAIHQDLFSNTELAPPPEETFVQHLSQDFSKLS</sequence>
<feature type="region of interest" description="Disordered" evidence="1">
    <location>
        <begin position="140"/>
        <end position="161"/>
    </location>
</feature>
<evidence type="ECO:0000313" key="2">
    <source>
        <dbReference type="EMBL" id="KIK56541.1"/>
    </source>
</evidence>
<accession>A0A0D0BNK5</accession>
<protein>
    <submittedName>
        <fullName evidence="2">Uncharacterized protein</fullName>
    </submittedName>
</protein>
<feature type="region of interest" description="Disordered" evidence="1">
    <location>
        <begin position="97"/>
        <end position="119"/>
    </location>
</feature>
<gene>
    <name evidence="2" type="ORF">GYMLUDRAFT_61966</name>
</gene>
<dbReference type="EMBL" id="KN834797">
    <property type="protein sequence ID" value="KIK56541.1"/>
    <property type="molecule type" value="Genomic_DNA"/>
</dbReference>
<name>A0A0D0BNK5_9AGAR</name>
<feature type="compositionally biased region" description="Polar residues" evidence="1">
    <location>
        <begin position="99"/>
        <end position="119"/>
    </location>
</feature>
<proteinExistence type="predicted"/>
<dbReference type="Proteomes" id="UP000053593">
    <property type="component" value="Unassembled WGS sequence"/>
</dbReference>
<evidence type="ECO:0000313" key="3">
    <source>
        <dbReference type="Proteomes" id="UP000053593"/>
    </source>
</evidence>
<keyword evidence="3" id="KW-1185">Reference proteome</keyword>
<feature type="compositionally biased region" description="Polar residues" evidence="1">
    <location>
        <begin position="140"/>
        <end position="159"/>
    </location>
</feature>
<dbReference type="AlphaFoldDB" id="A0A0D0BNK5"/>
<evidence type="ECO:0000256" key="1">
    <source>
        <dbReference type="SAM" id="MobiDB-lite"/>
    </source>
</evidence>
<reference evidence="2 3" key="1">
    <citation type="submission" date="2014-04" db="EMBL/GenBank/DDBJ databases">
        <title>Evolutionary Origins and Diversification of the Mycorrhizal Mutualists.</title>
        <authorList>
            <consortium name="DOE Joint Genome Institute"/>
            <consortium name="Mycorrhizal Genomics Consortium"/>
            <person name="Kohler A."/>
            <person name="Kuo A."/>
            <person name="Nagy L.G."/>
            <person name="Floudas D."/>
            <person name="Copeland A."/>
            <person name="Barry K.W."/>
            <person name="Cichocki N."/>
            <person name="Veneault-Fourrey C."/>
            <person name="LaButti K."/>
            <person name="Lindquist E.A."/>
            <person name="Lipzen A."/>
            <person name="Lundell T."/>
            <person name="Morin E."/>
            <person name="Murat C."/>
            <person name="Riley R."/>
            <person name="Ohm R."/>
            <person name="Sun H."/>
            <person name="Tunlid A."/>
            <person name="Henrissat B."/>
            <person name="Grigoriev I.V."/>
            <person name="Hibbett D.S."/>
            <person name="Martin F."/>
        </authorList>
    </citation>
    <scope>NUCLEOTIDE SEQUENCE [LARGE SCALE GENOMIC DNA]</scope>
    <source>
        <strain evidence="2 3">FD-317 M1</strain>
    </source>
</reference>
<organism evidence="2 3">
    <name type="scientific">Collybiopsis luxurians FD-317 M1</name>
    <dbReference type="NCBI Taxonomy" id="944289"/>
    <lineage>
        <taxon>Eukaryota</taxon>
        <taxon>Fungi</taxon>
        <taxon>Dikarya</taxon>
        <taxon>Basidiomycota</taxon>
        <taxon>Agaricomycotina</taxon>
        <taxon>Agaricomycetes</taxon>
        <taxon>Agaricomycetidae</taxon>
        <taxon>Agaricales</taxon>
        <taxon>Marasmiineae</taxon>
        <taxon>Omphalotaceae</taxon>
        <taxon>Collybiopsis</taxon>
        <taxon>Collybiopsis luxurians</taxon>
    </lineage>
</organism>
<dbReference type="HOGENOM" id="CLU_1390388_0_0_1"/>